<organism evidence="1 2">
    <name type="scientific">Haloferula helveola</name>
    <dbReference type="NCBI Taxonomy" id="490095"/>
    <lineage>
        <taxon>Bacteria</taxon>
        <taxon>Pseudomonadati</taxon>
        <taxon>Verrucomicrobiota</taxon>
        <taxon>Verrucomicrobiia</taxon>
        <taxon>Verrucomicrobiales</taxon>
        <taxon>Verrucomicrobiaceae</taxon>
        <taxon>Haloferula</taxon>
    </lineage>
</organism>
<evidence type="ECO:0000313" key="1">
    <source>
        <dbReference type="EMBL" id="BCX47720.1"/>
    </source>
</evidence>
<proteinExistence type="predicted"/>
<reference evidence="1 2" key="1">
    <citation type="submission" date="2021-06" db="EMBL/GenBank/DDBJ databases">
        <title>Complete genome of Haloferula helveola possessing various polysaccharide degrading enzymes.</title>
        <authorList>
            <person name="Takami H."/>
            <person name="Huang C."/>
            <person name="Hamasaki K."/>
        </authorList>
    </citation>
    <scope>NUCLEOTIDE SEQUENCE [LARGE SCALE GENOMIC DNA]</scope>
    <source>
        <strain evidence="1 2">CN-1</strain>
    </source>
</reference>
<dbReference type="RefSeq" id="WP_338690069.1">
    <property type="nucleotide sequence ID" value="NZ_AP024702.1"/>
</dbReference>
<gene>
    <name evidence="1" type="ORF">HAHE_16280</name>
</gene>
<dbReference type="Proteomes" id="UP001374893">
    <property type="component" value="Chromosome"/>
</dbReference>
<name>A0ABM7RCF0_9BACT</name>
<sequence length="117" mass="12765">MKRKRAIILSGLGVCVLAYAIWLGRPFYVRPGLLVDHQIPPEAEEVVREWFEESGGCPPAQLNFANLLEALSSPSGSSVGHAGAILESATEIRVVHDGREWHFVKGVDGWAFDRAGP</sequence>
<evidence type="ECO:0000313" key="2">
    <source>
        <dbReference type="Proteomes" id="UP001374893"/>
    </source>
</evidence>
<dbReference type="EMBL" id="AP024702">
    <property type="protein sequence ID" value="BCX47720.1"/>
    <property type="molecule type" value="Genomic_DNA"/>
</dbReference>
<protein>
    <submittedName>
        <fullName evidence="1">Uncharacterized protein</fullName>
    </submittedName>
</protein>
<keyword evidence="2" id="KW-1185">Reference proteome</keyword>
<accession>A0ABM7RCF0</accession>